<name>A0A231HC01_9NOCA</name>
<feature type="region of interest" description="Disordered" evidence="1">
    <location>
        <begin position="1"/>
        <end position="74"/>
    </location>
</feature>
<keyword evidence="2" id="KW-0472">Membrane</keyword>
<evidence type="ECO:0000256" key="2">
    <source>
        <dbReference type="SAM" id="Phobius"/>
    </source>
</evidence>
<feature type="compositionally biased region" description="Low complexity" evidence="1">
    <location>
        <begin position="167"/>
        <end position="184"/>
    </location>
</feature>
<organism evidence="3 4">
    <name type="scientific">Nocardia cerradoensis</name>
    <dbReference type="NCBI Taxonomy" id="85688"/>
    <lineage>
        <taxon>Bacteria</taxon>
        <taxon>Bacillati</taxon>
        <taxon>Actinomycetota</taxon>
        <taxon>Actinomycetes</taxon>
        <taxon>Mycobacteriales</taxon>
        <taxon>Nocardiaceae</taxon>
        <taxon>Nocardia</taxon>
    </lineage>
</organism>
<keyword evidence="2" id="KW-1133">Transmembrane helix</keyword>
<evidence type="ECO:0000313" key="4">
    <source>
        <dbReference type="Proteomes" id="UP000215506"/>
    </source>
</evidence>
<keyword evidence="4" id="KW-1185">Reference proteome</keyword>
<reference evidence="3 4" key="1">
    <citation type="submission" date="2017-07" db="EMBL/GenBank/DDBJ databases">
        <title>First draft Genome Sequence of Nocardia cerradoensis isolated from human infection.</title>
        <authorList>
            <person name="Carrasco G."/>
        </authorList>
    </citation>
    <scope>NUCLEOTIDE SEQUENCE [LARGE SCALE GENOMIC DNA]</scope>
    <source>
        <strain evidence="3 4">CNM20130759</strain>
    </source>
</reference>
<keyword evidence="2" id="KW-0812">Transmembrane</keyword>
<sequence length="287" mass="30392">MARNQYADERWPEVAEEEYWADEPVSADDRWEPPPPRRAANPRVAEPSDERWETTPNRRRPAAEAEDDRWDSAPNRRRTGRLRVEVPPIVNPYAIVALVAALLGLFPVAIVFGLIAFSHPRGRVMAMSALLLGLAEVLVLAAALVLSGVTLPHTTLGTVPAALSTDTATSNTATSRTVAPTTVVTPPPTPPATTTAAPAGPVSAAKGEVCTQAQAGLIGSATDGTTLLCLHGSSGYRWTGPYSVSTAVYEGGAKCDPGLDKTARTPDGHALVCEGQGRSSIWSLWVE</sequence>
<protein>
    <recommendedName>
        <fullName evidence="5">DUF4190 domain-containing protein</fullName>
    </recommendedName>
</protein>
<feature type="transmembrane region" description="Helical" evidence="2">
    <location>
        <begin position="129"/>
        <end position="151"/>
    </location>
</feature>
<evidence type="ECO:0000313" key="3">
    <source>
        <dbReference type="EMBL" id="OXR46378.1"/>
    </source>
</evidence>
<evidence type="ECO:0000256" key="1">
    <source>
        <dbReference type="SAM" id="MobiDB-lite"/>
    </source>
</evidence>
<feature type="region of interest" description="Disordered" evidence="1">
    <location>
        <begin position="167"/>
        <end position="200"/>
    </location>
</feature>
<dbReference type="RefSeq" id="WP_094024677.1">
    <property type="nucleotide sequence ID" value="NZ_NGAF01000002.1"/>
</dbReference>
<feature type="compositionally biased region" description="Basic and acidic residues" evidence="1">
    <location>
        <begin position="1"/>
        <end position="13"/>
    </location>
</feature>
<proteinExistence type="predicted"/>
<dbReference type="EMBL" id="NGAF01000002">
    <property type="protein sequence ID" value="OXR46378.1"/>
    <property type="molecule type" value="Genomic_DNA"/>
</dbReference>
<dbReference type="AlphaFoldDB" id="A0A231HC01"/>
<evidence type="ECO:0008006" key="5">
    <source>
        <dbReference type="Google" id="ProtNLM"/>
    </source>
</evidence>
<dbReference type="Proteomes" id="UP000215506">
    <property type="component" value="Unassembled WGS sequence"/>
</dbReference>
<gene>
    <name evidence="3" type="ORF">B7C42_01344</name>
</gene>
<feature type="transmembrane region" description="Helical" evidence="2">
    <location>
        <begin position="93"/>
        <end position="117"/>
    </location>
</feature>
<accession>A0A231HC01</accession>
<comment type="caution">
    <text evidence="3">The sequence shown here is derived from an EMBL/GenBank/DDBJ whole genome shotgun (WGS) entry which is preliminary data.</text>
</comment>